<reference evidence="3 4" key="1">
    <citation type="submission" date="2019-03" db="EMBL/GenBank/DDBJ databases">
        <title>Draft genome sequences of novel Actinobacteria.</title>
        <authorList>
            <person name="Sahin N."/>
            <person name="Ay H."/>
            <person name="Saygin H."/>
        </authorList>
    </citation>
    <scope>NUCLEOTIDE SEQUENCE [LARGE SCALE GENOMIC DNA]</scope>
    <source>
        <strain evidence="3 4">5K138</strain>
    </source>
</reference>
<evidence type="ECO:0000313" key="4">
    <source>
        <dbReference type="Proteomes" id="UP000294739"/>
    </source>
</evidence>
<dbReference type="InParanoid" id="A0A4R5D6T9"/>
<dbReference type="AlphaFoldDB" id="A0A4R5D6T9"/>
<feature type="domain" description="DUF1707" evidence="1">
    <location>
        <begin position="16"/>
        <end position="68"/>
    </location>
</feature>
<accession>A0A4R5D6T9</accession>
<dbReference type="PANTHER" id="PTHR40763">
    <property type="entry name" value="MEMBRANE PROTEIN-RELATED"/>
    <property type="match status" value="1"/>
</dbReference>
<organism evidence="3 4">
    <name type="scientific">Jiangella asiatica</name>
    <dbReference type="NCBI Taxonomy" id="2530372"/>
    <lineage>
        <taxon>Bacteria</taxon>
        <taxon>Bacillati</taxon>
        <taxon>Actinomycetota</taxon>
        <taxon>Actinomycetes</taxon>
        <taxon>Jiangellales</taxon>
        <taxon>Jiangellaceae</taxon>
        <taxon>Jiangella</taxon>
    </lineage>
</organism>
<evidence type="ECO:0000259" key="1">
    <source>
        <dbReference type="Pfam" id="PF08044"/>
    </source>
</evidence>
<dbReference type="Proteomes" id="UP000294739">
    <property type="component" value="Unassembled WGS sequence"/>
</dbReference>
<evidence type="ECO:0000313" key="3">
    <source>
        <dbReference type="EMBL" id="TDE09086.1"/>
    </source>
</evidence>
<name>A0A4R5D6T9_9ACTN</name>
<dbReference type="InterPro" id="IPR024425">
    <property type="entry name" value="LiaF-like_C"/>
</dbReference>
<dbReference type="OrthoDB" id="4772576at2"/>
<sequence>MLRSWVVDETRDQRSLRASDADRERVADVLRQAASDGRLSLTELEERIDALYAAKTYADFEPVVRDLPGDIPLPPVVRPPAVRANPAPVVAGRVGGQPGSRSAKVVFSGIQRRGDWVVPSYYYIKAVFGGADLDLREATLETAEVQIDIKAVFGGVNIVVPDDVRVQVDGNGVFGAFNDDASHRRQPGPAAPLVRITGKAVFGGVNVQRKSVGEA</sequence>
<comment type="caution">
    <text evidence="3">The sequence shown here is derived from an EMBL/GenBank/DDBJ whole genome shotgun (WGS) entry which is preliminary data.</text>
</comment>
<dbReference type="Pfam" id="PF09922">
    <property type="entry name" value="LiaF-like_C"/>
    <property type="match status" value="1"/>
</dbReference>
<dbReference type="Pfam" id="PF08044">
    <property type="entry name" value="DUF1707"/>
    <property type="match status" value="1"/>
</dbReference>
<keyword evidence="4" id="KW-1185">Reference proteome</keyword>
<dbReference type="PANTHER" id="PTHR40763:SF4">
    <property type="entry name" value="DUF1707 DOMAIN-CONTAINING PROTEIN"/>
    <property type="match status" value="1"/>
</dbReference>
<gene>
    <name evidence="3" type="ORF">E1269_15330</name>
</gene>
<proteinExistence type="predicted"/>
<feature type="domain" description="Cell wall-active antibiotics response LiaF-like C-terminal" evidence="2">
    <location>
        <begin position="123"/>
        <end position="178"/>
    </location>
</feature>
<dbReference type="InterPro" id="IPR012551">
    <property type="entry name" value="DUF1707_SHOCT-like"/>
</dbReference>
<dbReference type="EMBL" id="SMKZ01000020">
    <property type="protein sequence ID" value="TDE09086.1"/>
    <property type="molecule type" value="Genomic_DNA"/>
</dbReference>
<evidence type="ECO:0000259" key="2">
    <source>
        <dbReference type="Pfam" id="PF09922"/>
    </source>
</evidence>
<protein>
    <submittedName>
        <fullName evidence="3">DUF1707 and DUF2154 domain-containing protein</fullName>
    </submittedName>
</protein>